<evidence type="ECO:0000256" key="3">
    <source>
        <dbReference type="ARBA" id="ARBA00022448"/>
    </source>
</evidence>
<keyword evidence="7 11" id="KW-0249">Electron transport</keyword>
<evidence type="ECO:0000256" key="12">
    <source>
        <dbReference type="SAM" id="Phobius"/>
    </source>
</evidence>
<feature type="transmembrane region" description="Helical" evidence="12">
    <location>
        <begin position="24"/>
        <end position="44"/>
    </location>
</feature>
<keyword evidence="13" id="KW-0830">Ubiquinone</keyword>
<organism evidence="13">
    <name type="scientific">Corethrella appendiculata</name>
    <dbReference type="NCBI Taxonomy" id="1370023"/>
    <lineage>
        <taxon>Eukaryota</taxon>
        <taxon>Metazoa</taxon>
        <taxon>Ecdysozoa</taxon>
        <taxon>Arthropoda</taxon>
        <taxon>Hexapoda</taxon>
        <taxon>Insecta</taxon>
        <taxon>Pterygota</taxon>
        <taxon>Neoptera</taxon>
        <taxon>Endopterygota</taxon>
        <taxon>Diptera</taxon>
        <taxon>Nematocera</taxon>
        <taxon>Culicoidea</taxon>
        <taxon>Chaoboridae</taxon>
        <taxon>Corethrella</taxon>
    </lineage>
</organism>
<evidence type="ECO:0000256" key="9">
    <source>
        <dbReference type="ARBA" id="ARBA00023128"/>
    </source>
</evidence>
<evidence type="ECO:0000256" key="6">
    <source>
        <dbReference type="ARBA" id="ARBA00022792"/>
    </source>
</evidence>
<evidence type="ECO:0000256" key="5">
    <source>
        <dbReference type="ARBA" id="ARBA00022692"/>
    </source>
</evidence>
<keyword evidence="9 11" id="KW-0496">Mitochondrion</keyword>
<keyword evidence="8 12" id="KW-1133">Transmembrane helix</keyword>
<dbReference type="InterPro" id="IPR009423">
    <property type="entry name" value="NDUC2"/>
</dbReference>
<comment type="function">
    <text evidence="11">Accessory subunit of the mitochondrial membrane respiratory chain NADH dehydrogenase (Complex I), that is believed not to be involved in catalysis. Complex I functions in the transfer of electrons from NADH to the respiratory chain. The immediate electron acceptor for the enzyme is believed to be ubiquinone.</text>
</comment>
<evidence type="ECO:0000256" key="8">
    <source>
        <dbReference type="ARBA" id="ARBA00022989"/>
    </source>
</evidence>
<keyword evidence="5 12" id="KW-0812">Transmembrane</keyword>
<accession>U5EFI4</accession>
<dbReference type="PIRSF" id="PIRSF017834">
    <property type="entry name" value="NADH-UbQ_OxRdtase_b14.5b"/>
    <property type="match status" value="1"/>
</dbReference>
<keyword evidence="10 11" id="KW-0472">Membrane</keyword>
<evidence type="ECO:0000256" key="1">
    <source>
        <dbReference type="ARBA" id="ARBA00004298"/>
    </source>
</evidence>
<evidence type="ECO:0000256" key="2">
    <source>
        <dbReference type="ARBA" id="ARBA00008674"/>
    </source>
</evidence>
<dbReference type="PANTHER" id="PTHR13099">
    <property type="entry name" value="NADH-UBIQUINONE OXIDOREDUCTASE SUBUNIT B14.5B"/>
    <property type="match status" value="1"/>
</dbReference>
<dbReference type="EMBL" id="GANO01003834">
    <property type="protein sequence ID" value="JAB56037.1"/>
    <property type="molecule type" value="mRNA"/>
</dbReference>
<dbReference type="GO" id="GO:0005743">
    <property type="term" value="C:mitochondrial inner membrane"/>
    <property type="evidence" value="ECO:0007669"/>
    <property type="project" value="UniProtKB-SubCell"/>
</dbReference>
<keyword evidence="4 11" id="KW-0679">Respiratory chain</keyword>
<evidence type="ECO:0000256" key="7">
    <source>
        <dbReference type="ARBA" id="ARBA00022982"/>
    </source>
</evidence>
<keyword evidence="6 11" id="KW-0999">Mitochondrion inner membrane</keyword>
<comment type="subcellular location">
    <subcellularLocation>
        <location evidence="1">Mitochondrion inner membrane</location>
        <topology evidence="1">Single-pass membrane protein</topology>
        <orientation evidence="1">Matrix side</orientation>
    </subcellularLocation>
</comment>
<name>U5EFI4_9DIPT</name>
<evidence type="ECO:0000256" key="4">
    <source>
        <dbReference type="ARBA" id="ARBA00022660"/>
    </source>
</evidence>
<evidence type="ECO:0000313" key="13">
    <source>
        <dbReference type="EMBL" id="JAB56037.1"/>
    </source>
</evidence>
<evidence type="ECO:0000256" key="11">
    <source>
        <dbReference type="PIRNR" id="PIRNR017834"/>
    </source>
</evidence>
<reference evidence="13" key="1">
    <citation type="journal article" date="2014" name="Insect Biochem. Mol. Biol.">
        <title>An insight into the sialome of the frog biting fly, Corethrella appendiculata.</title>
        <authorList>
            <person name="Ribeiro J.M.C."/>
            <person name="Chagas A.C."/>
            <person name="Pham V.M."/>
            <person name="Lounibos L.P."/>
            <person name="Calvo E."/>
        </authorList>
    </citation>
    <scope>NUCLEOTIDE SEQUENCE</scope>
    <source>
        <tissue evidence="13">Salivary glands</tissue>
    </source>
</reference>
<dbReference type="PANTHER" id="PTHR13099:SF0">
    <property type="entry name" value="NADH DEHYDROGENASE [UBIQUINONE] 1 SUBUNIT C2-RELATED"/>
    <property type="match status" value="1"/>
</dbReference>
<keyword evidence="3 11" id="KW-0813">Transport</keyword>
<dbReference type="AlphaFoldDB" id="U5EFI4"/>
<sequence>MTQGPSALELLSGYREPSFIYKHWAPVSCGLFGFLGVCFVNWGTRRPPFSGIQKHIIATLVVGYTGKTVDGWRNEYLAERDAVLRHYVELHPEDFPAPIRKKWGEIFDDWAPIR</sequence>
<dbReference type="Pfam" id="PF06374">
    <property type="entry name" value="NDUF_C2"/>
    <property type="match status" value="1"/>
</dbReference>
<proteinExistence type="evidence at transcript level"/>
<dbReference type="GO" id="GO:0006120">
    <property type="term" value="P:mitochondrial electron transport, NADH to ubiquinone"/>
    <property type="evidence" value="ECO:0007669"/>
    <property type="project" value="InterPro"/>
</dbReference>
<comment type="similarity">
    <text evidence="2 11">Belongs to the complex I NDUFC2 subunit family.</text>
</comment>
<protein>
    <recommendedName>
        <fullName evidence="11">NADH dehydrogenase [ubiquinone] 1 subunit C2</fullName>
    </recommendedName>
</protein>
<evidence type="ECO:0000256" key="10">
    <source>
        <dbReference type="ARBA" id="ARBA00023136"/>
    </source>
</evidence>